<gene>
    <name evidence="3" type="ORF">F0262_05685</name>
</gene>
<dbReference type="Proteomes" id="UP000572072">
    <property type="component" value="Unassembled WGS sequence"/>
</dbReference>
<keyword evidence="1" id="KW-0175">Coiled coil</keyword>
<dbReference type="RefSeq" id="WP_171357308.1">
    <property type="nucleotide sequence ID" value="NZ_VTYN01000004.1"/>
</dbReference>
<name>A0A7Y3Z789_9VIBR</name>
<evidence type="ECO:0000256" key="2">
    <source>
        <dbReference type="SAM" id="MobiDB-lite"/>
    </source>
</evidence>
<comment type="caution">
    <text evidence="3">The sequence shown here is derived from an EMBL/GenBank/DDBJ whole genome shotgun (WGS) entry which is preliminary data.</text>
</comment>
<sequence length="863" mass="98313">MTQQNSILNKHAQNLIAYVKKYRTNFEERLIAYDAVGQMKWTDPSWHFGEKGVAWLKETKYHGFKWNEVSNSVKGLSKMDISPEFQDFMRAYQMQLVCMSSGLPSGSALDKPLQVMKRWYWEMVTTTGQTHPMYLTADIIHAAMDRHKANSKSPDNVSDYCDVAVKAINQLRRYDLFLVNVEVQNKHPCRNGSNNTKARKKAQQADPDQTDDEKLISIRAFLCIIELISLAKTDYQRIFYNMLLLAVICGFRFQEIMLLKMDSLVRREITDKDKRQHAIDQGWATYKLGIKYLGAKKAGWRIHWLAPSTYPVVEMIYESVQQLTSGYRETIKGFRDSNFTDMLPSKITELADEWVEQDELEDIMFSGSGGARNDLGKSIRTSIEKFSGHQPKVIPVHQQKKNWYYTKEQLNDYVYKRYAQAKNFEEGHQCIVSVKNGGKWEHFNYEDLMFIMPEGSFGIDQNFVSLQNIVPLDESSVEAWLGGNKGRKSIFDYFNLFEDDGSRISIKKHVPRHNINTFLAIAGVSDHIQAILMGRVDITQNKHYQHQAESQSYLTASLAVNMLEKAYDENKKALTKDDQLSLFDAEGDSISQSTPEVITVTELPRSEVSRRMAALSKLGKPTKNTGVANVKASTSILVDSNLSMEHNLKQNMQTFGESSAEVAHYISGAMSDKFLPELKSAHDKLIQQNLADKAKELLERHAKLHPLGFGGCTRDVARWGCPHALKCQSGLPCGYFTLTGRLGEEEEASRRLENKLEEVIVLRKLTEKDPNFKLALKEQEEALIVLEALKAEAIETQSTKKLVSLLSNDKDNPLARIVVRINEQMLIGKTPKTLADLFFIEQKRIERDAENMEADNGEDTAQS</sequence>
<reference evidence="3 4" key="1">
    <citation type="submission" date="2019-08" db="EMBL/GenBank/DDBJ databases">
        <title>Draft genome sequencing and comparative genomics of hatchery-associated Vibrios.</title>
        <authorList>
            <person name="Kehlet-Delgado H."/>
            <person name="Mueller R.S."/>
        </authorList>
    </citation>
    <scope>NUCLEOTIDE SEQUENCE [LARGE SCALE GENOMIC DNA]</scope>
    <source>
        <strain evidence="3 4">00-78-3</strain>
    </source>
</reference>
<evidence type="ECO:0000256" key="1">
    <source>
        <dbReference type="SAM" id="Coils"/>
    </source>
</evidence>
<feature type="coiled-coil region" evidence="1">
    <location>
        <begin position="742"/>
        <end position="796"/>
    </location>
</feature>
<dbReference type="AlphaFoldDB" id="A0A7Y3Z789"/>
<accession>A0A7Y3Z789</accession>
<evidence type="ECO:0000313" key="3">
    <source>
        <dbReference type="EMBL" id="NOH47542.1"/>
    </source>
</evidence>
<dbReference type="EMBL" id="VTYN01000004">
    <property type="protein sequence ID" value="NOH47542.1"/>
    <property type="molecule type" value="Genomic_DNA"/>
</dbReference>
<feature type="region of interest" description="Disordered" evidence="2">
    <location>
        <begin position="188"/>
        <end position="209"/>
    </location>
</feature>
<protein>
    <submittedName>
        <fullName evidence="3">Uncharacterized protein</fullName>
    </submittedName>
</protein>
<evidence type="ECO:0000313" key="4">
    <source>
        <dbReference type="Proteomes" id="UP000572072"/>
    </source>
</evidence>
<proteinExistence type="predicted"/>
<organism evidence="3 4">
    <name type="scientific">Vibrio rotiferianus</name>
    <dbReference type="NCBI Taxonomy" id="190895"/>
    <lineage>
        <taxon>Bacteria</taxon>
        <taxon>Pseudomonadati</taxon>
        <taxon>Pseudomonadota</taxon>
        <taxon>Gammaproteobacteria</taxon>
        <taxon>Vibrionales</taxon>
        <taxon>Vibrionaceae</taxon>
        <taxon>Vibrio</taxon>
    </lineage>
</organism>